<dbReference type="Pfam" id="PF09551">
    <property type="entry name" value="Spore_II_R"/>
    <property type="match status" value="1"/>
</dbReference>
<comment type="caution">
    <text evidence="1">The sequence shown here is derived from an EMBL/GenBank/DDBJ whole genome shotgun (WGS) entry which is preliminary data.</text>
</comment>
<proteinExistence type="predicted"/>
<protein>
    <submittedName>
        <fullName evidence="1">Stage II sporulation protein R</fullName>
    </submittedName>
</protein>
<organism evidence="1 2">
    <name type="scientific">Sellimonas catena</name>
    <dbReference type="NCBI Taxonomy" id="2994035"/>
    <lineage>
        <taxon>Bacteria</taxon>
        <taxon>Bacillati</taxon>
        <taxon>Bacillota</taxon>
        <taxon>Clostridia</taxon>
        <taxon>Lachnospirales</taxon>
        <taxon>Lachnospiraceae</taxon>
        <taxon>Sellimonas</taxon>
    </lineage>
</organism>
<dbReference type="AlphaFoldDB" id="A0A9W6C6D9"/>
<gene>
    <name evidence="1" type="primary">spoIIR</name>
    <name evidence="1" type="ORF">Selli1_21880</name>
</gene>
<reference evidence="1 2" key="1">
    <citation type="journal article" date="2023" name="Int. J. Syst. Evol. Microbiol.">
        <title>Sellimonas catena sp. nov., isolated from human faeces.</title>
        <authorList>
            <person name="Hisatomi A."/>
            <person name="Ohkuma M."/>
            <person name="Sakamoto M."/>
        </authorList>
    </citation>
    <scope>NUCLEOTIDE SEQUENCE [LARGE SCALE GENOMIC DNA]</scope>
    <source>
        <strain evidence="1 2">12EGH17</strain>
    </source>
</reference>
<dbReference type="RefSeq" id="WP_281873028.1">
    <property type="nucleotide sequence ID" value="NZ_BSBO01000022.1"/>
</dbReference>
<dbReference type="InterPro" id="IPR014202">
    <property type="entry name" value="Spore_II_R"/>
</dbReference>
<evidence type="ECO:0000313" key="1">
    <source>
        <dbReference type="EMBL" id="GLG05014.1"/>
    </source>
</evidence>
<dbReference type="EMBL" id="BSBO01000022">
    <property type="protein sequence ID" value="GLG05014.1"/>
    <property type="molecule type" value="Genomic_DNA"/>
</dbReference>
<dbReference type="PROSITE" id="PS51257">
    <property type="entry name" value="PROKAR_LIPOPROTEIN"/>
    <property type="match status" value="1"/>
</dbReference>
<name>A0A9W6C6D9_9FIRM</name>
<sequence length="206" mass="23791">MEKRRNLIMAALAVMISLMLTACVWRTETVSAKVEKTQEHMAEEVLRFHVLANSDSKEDQNLKMKVKDTVVSWMEEEMDTKSLAQTKAFIRSHLPQIEALAEETIQKEGYSYPVWASLEWTVFPEKTYGDITFPAGTYEALRIQIGEAKGHNWWCVLYPSLCFIDSVHAVVPEKGKKQLEHVLTEEEYEMVTATSKFKIKWFFFGS</sequence>
<evidence type="ECO:0000313" key="2">
    <source>
        <dbReference type="Proteomes" id="UP001145145"/>
    </source>
</evidence>
<accession>A0A9W6C6D9</accession>
<dbReference type="NCBIfam" id="TIGR02837">
    <property type="entry name" value="spore_II_R"/>
    <property type="match status" value="1"/>
</dbReference>
<keyword evidence="2" id="KW-1185">Reference proteome</keyword>
<dbReference type="Proteomes" id="UP001145145">
    <property type="component" value="Unassembled WGS sequence"/>
</dbReference>